<organism evidence="1 2">
    <name type="scientific">Pseudolysinimonas kribbensis</name>
    <dbReference type="NCBI Taxonomy" id="433641"/>
    <lineage>
        <taxon>Bacteria</taxon>
        <taxon>Bacillati</taxon>
        <taxon>Actinomycetota</taxon>
        <taxon>Actinomycetes</taxon>
        <taxon>Micrococcales</taxon>
        <taxon>Microbacteriaceae</taxon>
        <taxon>Pseudolysinimonas</taxon>
    </lineage>
</organism>
<proteinExistence type="predicted"/>
<comment type="caution">
    <text evidence="1">The sequence shown here is derived from an EMBL/GenBank/DDBJ whole genome shotgun (WGS) entry which is preliminary data.</text>
</comment>
<dbReference type="RefSeq" id="WP_284253801.1">
    <property type="nucleotide sequence ID" value="NZ_BSVB01000001.1"/>
</dbReference>
<dbReference type="Proteomes" id="UP001157034">
    <property type="component" value="Unassembled WGS sequence"/>
</dbReference>
<reference evidence="2" key="1">
    <citation type="journal article" date="2019" name="Int. J. Syst. Evol. Microbiol.">
        <title>The Global Catalogue of Microorganisms (GCM) 10K type strain sequencing project: providing services to taxonomists for standard genome sequencing and annotation.</title>
        <authorList>
            <consortium name="The Broad Institute Genomics Platform"/>
            <consortium name="The Broad Institute Genome Sequencing Center for Infectious Disease"/>
            <person name="Wu L."/>
            <person name="Ma J."/>
        </authorList>
    </citation>
    <scope>NUCLEOTIDE SEQUENCE [LARGE SCALE GENOMIC DNA]</scope>
    <source>
        <strain evidence="2">NBRC 108894</strain>
    </source>
</reference>
<name>A0ABQ6K817_9MICO</name>
<evidence type="ECO:0000313" key="1">
    <source>
        <dbReference type="EMBL" id="GMA94937.1"/>
    </source>
</evidence>
<accession>A0ABQ6K817</accession>
<evidence type="ECO:0000313" key="2">
    <source>
        <dbReference type="Proteomes" id="UP001157034"/>
    </source>
</evidence>
<sequence>MVYNPLKVDLDALRAAVAAEVPGDWASTMWFGTTEDDPGPGQVRRR</sequence>
<keyword evidence="2" id="KW-1185">Reference proteome</keyword>
<gene>
    <name evidence="1" type="ORF">GCM10025881_17610</name>
</gene>
<protein>
    <submittedName>
        <fullName evidence="1">Uncharacterized protein</fullName>
    </submittedName>
</protein>
<dbReference type="EMBL" id="BSVB01000001">
    <property type="protein sequence ID" value="GMA94937.1"/>
    <property type="molecule type" value="Genomic_DNA"/>
</dbReference>